<dbReference type="PANTHER" id="PTHR40696">
    <property type="entry name" value="DUF371 FAMILY PROTEIN"/>
    <property type="match status" value="1"/>
</dbReference>
<dbReference type="InterPro" id="IPR023131">
    <property type="entry name" value="Mth639-like_dom_sf"/>
</dbReference>
<keyword evidence="2" id="KW-1185">Reference proteome</keyword>
<evidence type="ECO:0008006" key="3">
    <source>
        <dbReference type="Google" id="ProtNLM"/>
    </source>
</evidence>
<dbReference type="InterPro" id="IPR007171">
    <property type="entry name" value="DUF371"/>
</dbReference>
<organism evidence="1 2">
    <name type="scientific">Methanobrevibacter millerae</name>
    <dbReference type="NCBI Taxonomy" id="230361"/>
    <lineage>
        <taxon>Archaea</taxon>
        <taxon>Methanobacteriati</taxon>
        <taxon>Methanobacteriota</taxon>
        <taxon>Methanomada group</taxon>
        <taxon>Methanobacteria</taxon>
        <taxon>Methanobacteriales</taxon>
        <taxon>Methanobacteriaceae</taxon>
        <taxon>Methanobrevibacter</taxon>
    </lineage>
</organism>
<dbReference type="OrthoDB" id="9265at2157"/>
<evidence type="ECO:0000313" key="2">
    <source>
        <dbReference type="Proteomes" id="UP000323439"/>
    </source>
</evidence>
<dbReference type="Gene3D" id="2.60.120.630">
    <property type="entry name" value="mth639 domain like"/>
    <property type="match status" value="1"/>
</dbReference>
<protein>
    <recommendedName>
        <fullName evidence="3">DUF371 domain-containing protein</fullName>
    </recommendedName>
</protein>
<dbReference type="Proteomes" id="UP000323439">
    <property type="component" value="Unassembled WGS sequence"/>
</dbReference>
<sequence>MEFKIKSKGHKNVSSLHKSTFEITKDPEIGPTADCIIGVDMDDSMCDFPEEFKKRIADSNTKIAVILDTPNGHDEIMGYGHENLTLTHPTDIVCRTSNFTCPRTLMIKSSKAARDLEEDLINDLKNEETLEVTIKIVEK</sequence>
<reference evidence="1 2" key="1">
    <citation type="submission" date="2016-10" db="EMBL/GenBank/DDBJ databases">
        <authorList>
            <person name="Varghese N."/>
            <person name="Submissions S."/>
        </authorList>
    </citation>
    <scope>NUCLEOTIDE SEQUENCE [LARGE SCALE GENOMIC DNA]</scope>
    <source>
        <strain evidence="1 2">DSM 16643</strain>
    </source>
</reference>
<dbReference type="Pfam" id="PF04027">
    <property type="entry name" value="DUF371"/>
    <property type="match status" value="1"/>
</dbReference>
<dbReference type="STRING" id="230361.sm9_1422"/>
<accession>A0A1G5WV29</accession>
<dbReference type="AlphaFoldDB" id="A0A1G5WV29"/>
<dbReference type="RefSeq" id="WP_149732184.1">
    <property type="nucleotide sequence ID" value="NZ_FMXB01000012.1"/>
</dbReference>
<dbReference type="PANTHER" id="PTHR40696:SF1">
    <property type="entry name" value="DUF371 DOMAIN-CONTAINING PROTEIN"/>
    <property type="match status" value="1"/>
</dbReference>
<evidence type="ECO:0000313" key="1">
    <source>
        <dbReference type="EMBL" id="SDA61195.1"/>
    </source>
</evidence>
<gene>
    <name evidence="1" type="ORF">SAMN02910315_01655</name>
</gene>
<proteinExistence type="predicted"/>
<name>A0A1G5WV29_9EURY</name>
<dbReference type="EMBL" id="FMXB01000012">
    <property type="protein sequence ID" value="SDA61195.1"/>
    <property type="molecule type" value="Genomic_DNA"/>
</dbReference>